<evidence type="ECO:0000313" key="3">
    <source>
        <dbReference type="EMBL" id="PKZ42608.1"/>
    </source>
</evidence>
<dbReference type="GO" id="GO:0004534">
    <property type="term" value="F:5'-3' RNA exonuclease activity"/>
    <property type="evidence" value="ECO:0007669"/>
    <property type="project" value="TreeGrafter"/>
</dbReference>
<evidence type="ECO:0000256" key="1">
    <source>
        <dbReference type="SAM" id="MobiDB-lite"/>
    </source>
</evidence>
<dbReference type="OrthoDB" id="9804333at2"/>
<comment type="caution">
    <text evidence="3">The sequence shown here is derived from an EMBL/GenBank/DDBJ whole genome shotgun (WGS) entry which is preliminary data.</text>
</comment>
<dbReference type="SMART" id="SM00481">
    <property type="entry name" value="POLIIIAc"/>
    <property type="match status" value="1"/>
</dbReference>
<dbReference type="Gene3D" id="1.10.150.650">
    <property type="match status" value="1"/>
</dbReference>
<dbReference type="CDD" id="cd07438">
    <property type="entry name" value="PHP_HisPPase_AMP"/>
    <property type="match status" value="1"/>
</dbReference>
<organism evidence="3 4">
    <name type="scientific">Kytococcus schroeteri</name>
    <dbReference type="NCBI Taxonomy" id="138300"/>
    <lineage>
        <taxon>Bacteria</taxon>
        <taxon>Bacillati</taxon>
        <taxon>Actinomycetota</taxon>
        <taxon>Actinomycetes</taxon>
        <taxon>Micrococcales</taxon>
        <taxon>Kytococcaceae</taxon>
        <taxon>Kytococcus</taxon>
    </lineage>
</organism>
<dbReference type="InterPro" id="IPR004013">
    <property type="entry name" value="PHP_dom"/>
</dbReference>
<protein>
    <submittedName>
        <fullName evidence="3">Phosphatase</fullName>
    </submittedName>
</protein>
<dbReference type="Pfam" id="PF02811">
    <property type="entry name" value="PHP"/>
    <property type="match status" value="1"/>
</dbReference>
<evidence type="ECO:0000313" key="4">
    <source>
        <dbReference type="Proteomes" id="UP000234206"/>
    </source>
</evidence>
<proteinExistence type="predicted"/>
<dbReference type="PANTHER" id="PTHR42924">
    <property type="entry name" value="EXONUCLEASE"/>
    <property type="match status" value="1"/>
</dbReference>
<dbReference type="SUPFAM" id="SSF89550">
    <property type="entry name" value="PHP domain-like"/>
    <property type="match status" value="1"/>
</dbReference>
<reference evidence="3 4" key="1">
    <citation type="submission" date="2017-12" db="EMBL/GenBank/DDBJ databases">
        <title>Phylogenetic diversity of female urinary microbiome.</title>
        <authorList>
            <person name="Thomas-White K."/>
            <person name="Wolfe A.J."/>
        </authorList>
    </citation>
    <scope>NUCLEOTIDE SEQUENCE [LARGE SCALE GENOMIC DNA]</scope>
    <source>
        <strain evidence="3 4">UMB1298</strain>
    </source>
</reference>
<keyword evidence="4" id="KW-1185">Reference proteome</keyword>
<dbReference type="InterPro" id="IPR016195">
    <property type="entry name" value="Pol/histidinol_Pase-like"/>
</dbReference>
<gene>
    <name evidence="3" type="ORF">CYJ76_01700</name>
</gene>
<dbReference type="EMBL" id="PKIZ01000002">
    <property type="protein sequence ID" value="PKZ42608.1"/>
    <property type="molecule type" value="Genomic_DNA"/>
</dbReference>
<dbReference type="RefSeq" id="WP_101849070.1">
    <property type="nucleotide sequence ID" value="NZ_PKIZ01000002.1"/>
</dbReference>
<name>A0A2I1PD85_9MICO</name>
<dbReference type="Proteomes" id="UP000234206">
    <property type="component" value="Unassembled WGS sequence"/>
</dbReference>
<dbReference type="GO" id="GO:0035312">
    <property type="term" value="F:5'-3' DNA exonuclease activity"/>
    <property type="evidence" value="ECO:0007669"/>
    <property type="project" value="TreeGrafter"/>
</dbReference>
<feature type="region of interest" description="Disordered" evidence="1">
    <location>
        <begin position="1"/>
        <end position="23"/>
    </location>
</feature>
<sequence length="281" mass="30153">MSGLGGQVDPHTHSTASDGTQPPAEVVRRAAELGLGAVALTDHDTTAGWSEALAAGQRYGIRVHPGIEVSAQVPRPDRPVPVHLLVHRVPADSPALVALLRATVEGRHRRMDRMAQLVAEDTGWTTEQVWAHVPPGATPGRPHIADALVAAGVVRDRDEAFAGPLRRGGRYHLHHPVPDAADVLRAAEASGGVVALAHPLTGTRGRNVTREEVEELVELGLAGLEVRHREHDAEERRRAAGWAESLGLVPLGSSDYHGTGKPNLLAENTTPLEVWEEFLRR</sequence>
<dbReference type="InterPro" id="IPR052018">
    <property type="entry name" value="PHP_domain"/>
</dbReference>
<dbReference type="InterPro" id="IPR003141">
    <property type="entry name" value="Pol/His_phosphatase_N"/>
</dbReference>
<evidence type="ECO:0000259" key="2">
    <source>
        <dbReference type="SMART" id="SM00481"/>
    </source>
</evidence>
<dbReference type="PANTHER" id="PTHR42924:SF3">
    <property type="entry name" value="POLYMERASE_HISTIDINOL PHOSPHATASE N-TERMINAL DOMAIN-CONTAINING PROTEIN"/>
    <property type="match status" value="1"/>
</dbReference>
<accession>A0A2I1PD85</accession>
<dbReference type="AlphaFoldDB" id="A0A2I1PD85"/>
<feature type="domain" description="Polymerase/histidinol phosphatase N-terminal" evidence="2">
    <location>
        <begin position="8"/>
        <end position="73"/>
    </location>
</feature>
<dbReference type="Gene3D" id="3.20.20.140">
    <property type="entry name" value="Metal-dependent hydrolases"/>
    <property type="match status" value="1"/>
</dbReference>